<dbReference type="Proteomes" id="UP000323632">
    <property type="component" value="Unassembled WGS sequence"/>
</dbReference>
<accession>A0A5M6CAF4</accession>
<evidence type="ECO:0000259" key="2">
    <source>
        <dbReference type="Pfam" id="PF18962"/>
    </source>
</evidence>
<dbReference type="Pfam" id="PF18962">
    <property type="entry name" value="Por_Secre_tail"/>
    <property type="match status" value="1"/>
</dbReference>
<keyword evidence="4" id="KW-1185">Reference proteome</keyword>
<evidence type="ECO:0000313" key="4">
    <source>
        <dbReference type="Proteomes" id="UP000323632"/>
    </source>
</evidence>
<dbReference type="Gene3D" id="2.60.40.3440">
    <property type="match status" value="1"/>
</dbReference>
<comment type="caution">
    <text evidence="3">The sequence shown here is derived from an EMBL/GenBank/DDBJ whole genome shotgun (WGS) entry which is preliminary data.</text>
</comment>
<dbReference type="SUPFAM" id="SSF48726">
    <property type="entry name" value="Immunoglobulin"/>
    <property type="match status" value="1"/>
</dbReference>
<sequence length="371" mass="40373">MKSLTILSLLFLCLFSIKPVNAQVLNVCEGDSLKLSTAVLALPNATTVEWFKDNVLISTDTAFVITQPGVYTLRCTGTTGCVGDFSQPLTVVVDSLKATNDSTFTTPGSSVNIRVLINDLSACYPIDTPSLTIVQQPSHGTATVLSDGTFKYDPNPGFTGIDTFYYVINDVNGNPSNIAMVIVTIDAPVPLGITLGGFEAVRVEDEAHLFWNTLSTKNASHFEIERSGDIKNFEFKGKVVAPANSNENVAYNYWDKKPLAGKNYYRLKMVNLDGKSEYSEIRMVNFSNDNSITLYPNPAKDYITVDLGAEAATTQLIIITDAVGKEVLTHLITGTAITIDLNNLATGAYFVKLLDKNNNIKDGAYKFSKVK</sequence>
<protein>
    <submittedName>
        <fullName evidence="3">T9SS type A sorting domain-containing protein</fullName>
    </submittedName>
</protein>
<dbReference type="InterPro" id="IPR036179">
    <property type="entry name" value="Ig-like_dom_sf"/>
</dbReference>
<evidence type="ECO:0000256" key="1">
    <source>
        <dbReference type="SAM" id="SignalP"/>
    </source>
</evidence>
<keyword evidence="1" id="KW-0732">Signal</keyword>
<reference evidence="3 4" key="1">
    <citation type="submission" date="2019-09" db="EMBL/GenBank/DDBJ databases">
        <title>Genome sequence and assembly of Taibaiella sp.</title>
        <authorList>
            <person name="Chhetri G."/>
        </authorList>
    </citation>
    <scope>NUCLEOTIDE SEQUENCE [LARGE SCALE GENOMIC DNA]</scope>
    <source>
        <strain evidence="3 4">KVB11</strain>
    </source>
</reference>
<feature type="chain" id="PRO_5024360599" evidence="1">
    <location>
        <begin position="23"/>
        <end position="371"/>
    </location>
</feature>
<dbReference type="RefSeq" id="WP_150033606.1">
    <property type="nucleotide sequence ID" value="NZ_VWSH01000004.1"/>
</dbReference>
<proteinExistence type="predicted"/>
<feature type="domain" description="Secretion system C-terminal sorting" evidence="2">
    <location>
        <begin position="294"/>
        <end position="360"/>
    </location>
</feature>
<feature type="signal peptide" evidence="1">
    <location>
        <begin position="1"/>
        <end position="22"/>
    </location>
</feature>
<dbReference type="Pfam" id="PF17963">
    <property type="entry name" value="Big_9"/>
    <property type="match status" value="1"/>
</dbReference>
<dbReference type="InterPro" id="IPR026444">
    <property type="entry name" value="Secre_tail"/>
</dbReference>
<evidence type="ECO:0000313" key="3">
    <source>
        <dbReference type="EMBL" id="KAA5532104.1"/>
    </source>
</evidence>
<gene>
    <name evidence="3" type="ORF">F0919_14985</name>
</gene>
<organism evidence="3 4">
    <name type="scientific">Taibaiella lutea</name>
    <dbReference type="NCBI Taxonomy" id="2608001"/>
    <lineage>
        <taxon>Bacteria</taxon>
        <taxon>Pseudomonadati</taxon>
        <taxon>Bacteroidota</taxon>
        <taxon>Chitinophagia</taxon>
        <taxon>Chitinophagales</taxon>
        <taxon>Chitinophagaceae</taxon>
        <taxon>Taibaiella</taxon>
    </lineage>
</organism>
<dbReference type="NCBIfam" id="TIGR04183">
    <property type="entry name" value="Por_Secre_tail"/>
    <property type="match status" value="1"/>
</dbReference>
<name>A0A5M6CAF4_9BACT</name>
<dbReference type="EMBL" id="VWSH01000004">
    <property type="protein sequence ID" value="KAA5532104.1"/>
    <property type="molecule type" value="Genomic_DNA"/>
</dbReference>
<dbReference type="AlphaFoldDB" id="A0A5M6CAF4"/>